<protein>
    <submittedName>
        <fullName evidence="5">Putative neutral amino acid permease protein</fullName>
    </submittedName>
</protein>
<evidence type="ECO:0000259" key="3">
    <source>
        <dbReference type="Pfam" id="PF17109"/>
    </source>
</evidence>
<dbReference type="eggNOG" id="ENOG502SJ2V">
    <property type="taxonomic scope" value="Eukaryota"/>
</dbReference>
<dbReference type="Pfam" id="PF17109">
    <property type="entry name" value="Goodbye"/>
    <property type="match status" value="1"/>
</dbReference>
<dbReference type="KEGG" id="ela:UCREL1_10799"/>
<dbReference type="PANTHER" id="PTHR10039">
    <property type="entry name" value="AMELOGENIN"/>
    <property type="match status" value="1"/>
</dbReference>
<feature type="domain" description="Fungal STAND N-terminal Goodbye" evidence="3">
    <location>
        <begin position="26"/>
        <end position="128"/>
    </location>
</feature>
<organism evidence="5 6">
    <name type="scientific">Eutypa lata (strain UCR-EL1)</name>
    <name type="common">Grapevine dieback disease fungus</name>
    <name type="synonym">Eutypa armeniacae</name>
    <dbReference type="NCBI Taxonomy" id="1287681"/>
    <lineage>
        <taxon>Eukaryota</taxon>
        <taxon>Fungi</taxon>
        <taxon>Dikarya</taxon>
        <taxon>Ascomycota</taxon>
        <taxon>Pezizomycotina</taxon>
        <taxon>Sordariomycetes</taxon>
        <taxon>Xylariomycetidae</taxon>
        <taxon>Xylariales</taxon>
        <taxon>Diatrypaceae</taxon>
        <taxon>Eutypa</taxon>
    </lineage>
</organism>
<dbReference type="Pfam" id="PF24883">
    <property type="entry name" value="NPHP3_N"/>
    <property type="match status" value="1"/>
</dbReference>
<dbReference type="InterPro" id="IPR056884">
    <property type="entry name" value="NPHP3-like_N"/>
</dbReference>
<gene>
    <name evidence="5" type="ORF">UCREL1_10799</name>
</gene>
<evidence type="ECO:0000256" key="1">
    <source>
        <dbReference type="ARBA" id="ARBA00022737"/>
    </source>
</evidence>
<feature type="domain" description="Nephrocystin 3-like N-terminal" evidence="4">
    <location>
        <begin position="285"/>
        <end position="456"/>
    </location>
</feature>
<reference evidence="6" key="1">
    <citation type="journal article" date="2013" name="Genome Announc.">
        <title>Draft genome sequence of the grapevine dieback fungus Eutypa lata UCR-EL1.</title>
        <authorList>
            <person name="Blanco-Ulate B."/>
            <person name="Rolshausen P.E."/>
            <person name="Cantu D."/>
        </authorList>
    </citation>
    <scope>NUCLEOTIDE SEQUENCE [LARGE SCALE GENOMIC DNA]</scope>
    <source>
        <strain evidence="6">UCR-EL1</strain>
    </source>
</reference>
<name>M7SDM0_EUTLA</name>
<feature type="compositionally biased region" description="Acidic residues" evidence="2">
    <location>
        <begin position="1339"/>
        <end position="1350"/>
    </location>
</feature>
<dbReference type="EMBL" id="KB707461">
    <property type="protein sequence ID" value="EMR62267.1"/>
    <property type="molecule type" value="Genomic_DNA"/>
</dbReference>
<feature type="compositionally biased region" description="Acidic residues" evidence="2">
    <location>
        <begin position="1359"/>
        <end position="1368"/>
    </location>
</feature>
<evidence type="ECO:0000259" key="4">
    <source>
        <dbReference type="Pfam" id="PF24883"/>
    </source>
</evidence>
<evidence type="ECO:0000313" key="5">
    <source>
        <dbReference type="EMBL" id="EMR62267.1"/>
    </source>
</evidence>
<dbReference type="OrthoDB" id="2913095at2759"/>
<accession>M7SDM0</accession>
<sequence length="1436" mass="163871">MENDELTQIWKEVEDRVVQMANGDRSQLKRGLDIEGVLLHLEKAEANDKKKNEGSRKVKDVFNSTLACIQVIGESVANIASNAFPPANLCYSALAMVIEAWQGCEGVFEDLALLLTQCGEFLERLSYYIKTEMDAKLTRVACQHLSFFVEICDRALVLRKKHSRIKIIMKQLFLKDSDIQNALVKMANLYSKELGLVTAQTFRLTHETVTNSKDNLNLTQKANIKLDSLVDDRNQQKRKTDVQKWKSMILKTLEFDQSTIDREAEGHVDDWEIAWQNHKTKIIEGSGDWISENLLFRSWVRGSDSASPILGIEGRDGSGKTLVASSIIMNLRKLRGAESSASRSVVAYYFLEPKSKVISDKDNVANSVSRSLLYQLAKADVPFLKSAAGICEKAEFFRNSTDMWKQLLFENEDRDKMDSTMFVVIDGLAESVDALTETFRRISAHPYRHRTRVLLTGQESLFDHLSKMEGIEIDRIKLGKSNIKDIEVYINRRMDHMETLKDCKNSDVSETRAKIMEALKESTDGDYYKLGQDLDNLAEFDEIEEIEAYLEKVGKTRPEHMLALIEKLNQERTPKEIAEINEIILWINNGRVWLTVPQMEAALAFRTGKLVSRSLGSIESKIGTKYSIFRIDDDDTICYDAGDISGMIPVKKRNASHDEGHDGTREILPAEINMISHYLNTVCPPDVYAKFNFDQFFKMKMVRKSNHICSDPDNAHITLALRCMSCLTEQRTSKTKELHGYSKSNIHGHLEATDLSLADRDLKTEAGLLLAKLFTDDYCSDSLLKALWTRAPEGIPFTALNIPVSWRSWVLCEDGVNVMDRWLKDSAVLEKIKDVAWVKAFKSAEVDRHKVLLETASRGAARRLFRSEATKRGMIFEFLFLSGVLNKATVKRPEKADDTTYLEDLFHPTLDIVSTVEDWSQKCQGITEKDARWEAQAAALLMHLSNEDTPITKKDSEARARKARELDSENWSATHTLAIVTESLVESMMLLRSLVDRLEKDTEWLEEADHQVALVEIMLDLGDRLWQSSDKPDSAIAMYSRSLDFGQAEHLMWRYQNVLWKYRGRELWSTIISLLEKFLTNPNGQQGITGKLVIPLKLDNFEELFSALLVPTFMATDRWDLLETIYEAAIPACLNYWYLYYLRNHYAKALLFRGDSMDTALSIWEKLFLQDSKPSEAIVRSEAVNSISSDALPSFIMKAFPKDAEPIKEYCNKIETFYKDFSKLTYQDTDARICYARYFHLRGDDLQARKLIKETVVQCLEMLSDDTLDNDIGSFWDLGRVFSIIEDFTNAHVAWEMMDQSAQVIHDLWVDKKAAKGVADASAEPAVEIEKAPDKPESEVEEILQADADSEDAKSETSSESEEEEEEPPLSWVSCDNCYRDIPFMSEAWTCLDEGGTVQLDEECYSKLQEGDRIMTLEEWKREIKTNYVDSINLAD</sequence>
<dbReference type="HOGENOM" id="CLU_001466_0_1_1"/>
<keyword evidence="6" id="KW-1185">Reference proteome</keyword>
<proteinExistence type="predicted"/>
<feature type="region of interest" description="Disordered" evidence="2">
    <location>
        <begin position="1321"/>
        <end position="1371"/>
    </location>
</feature>
<evidence type="ECO:0000313" key="6">
    <source>
        <dbReference type="Proteomes" id="UP000012174"/>
    </source>
</evidence>
<feature type="compositionally biased region" description="Basic and acidic residues" evidence="2">
    <location>
        <begin position="1328"/>
        <end position="1338"/>
    </location>
</feature>
<keyword evidence="1" id="KW-0677">Repeat</keyword>
<dbReference type="Proteomes" id="UP000012174">
    <property type="component" value="Unassembled WGS sequence"/>
</dbReference>
<dbReference type="OMA" id="VACQHLQ"/>
<dbReference type="PANTHER" id="PTHR10039:SF17">
    <property type="entry name" value="FUNGAL STAND N-TERMINAL GOODBYE DOMAIN-CONTAINING PROTEIN-RELATED"/>
    <property type="match status" value="1"/>
</dbReference>
<evidence type="ECO:0000256" key="2">
    <source>
        <dbReference type="SAM" id="MobiDB-lite"/>
    </source>
</evidence>
<dbReference type="InterPro" id="IPR031350">
    <property type="entry name" value="Goodbye_dom"/>
</dbReference>